<protein>
    <submittedName>
        <fullName evidence="2">Uncharacterized protein</fullName>
    </submittedName>
</protein>
<evidence type="ECO:0000256" key="1">
    <source>
        <dbReference type="SAM" id="MobiDB-lite"/>
    </source>
</evidence>
<feature type="compositionally biased region" description="Pro residues" evidence="1">
    <location>
        <begin position="58"/>
        <end position="71"/>
    </location>
</feature>
<feature type="compositionally biased region" description="Pro residues" evidence="1">
    <location>
        <begin position="34"/>
        <end position="51"/>
    </location>
</feature>
<feature type="compositionally biased region" description="Acidic residues" evidence="1">
    <location>
        <begin position="116"/>
        <end position="125"/>
    </location>
</feature>
<dbReference type="EMBL" id="CAKKNE010000005">
    <property type="protein sequence ID" value="CAH0376465.1"/>
    <property type="molecule type" value="Genomic_DNA"/>
</dbReference>
<evidence type="ECO:0000313" key="2">
    <source>
        <dbReference type="EMBL" id="CAH0376465.1"/>
    </source>
</evidence>
<evidence type="ECO:0000313" key="3">
    <source>
        <dbReference type="Proteomes" id="UP000789595"/>
    </source>
</evidence>
<reference evidence="2" key="1">
    <citation type="submission" date="2021-11" db="EMBL/GenBank/DDBJ databases">
        <authorList>
            <consortium name="Genoscope - CEA"/>
            <person name="William W."/>
        </authorList>
    </citation>
    <scope>NUCLEOTIDE SEQUENCE</scope>
</reference>
<gene>
    <name evidence="2" type="ORF">PECAL_5P10550</name>
</gene>
<dbReference type="Proteomes" id="UP000789595">
    <property type="component" value="Unassembled WGS sequence"/>
</dbReference>
<organism evidence="2 3">
    <name type="scientific">Pelagomonas calceolata</name>
    <dbReference type="NCBI Taxonomy" id="35677"/>
    <lineage>
        <taxon>Eukaryota</taxon>
        <taxon>Sar</taxon>
        <taxon>Stramenopiles</taxon>
        <taxon>Ochrophyta</taxon>
        <taxon>Pelagophyceae</taxon>
        <taxon>Pelagomonadales</taxon>
        <taxon>Pelagomonadaceae</taxon>
        <taxon>Pelagomonas</taxon>
    </lineage>
</organism>
<accession>A0A8J2X2S7</accession>
<feature type="region of interest" description="Disordered" evidence="1">
    <location>
        <begin position="1"/>
        <end position="157"/>
    </location>
</feature>
<feature type="compositionally biased region" description="Acidic residues" evidence="1">
    <location>
        <begin position="137"/>
        <end position="146"/>
    </location>
</feature>
<name>A0A8J2X2S7_9STRA</name>
<proteinExistence type="predicted"/>
<feature type="compositionally biased region" description="Polar residues" evidence="1">
    <location>
        <begin position="1"/>
        <end position="17"/>
    </location>
</feature>
<sequence length="216" mass="22867">MQTQNHKNQNGFSSAFTASKPPTADDDDATQEGDPPPPLPEEEGMPPPSPPDETDEQQPPPGLAPPSPEPSVQPRGTKSKRDGTSVGTLMRSPPKRADDDEGIAKSPASKVPLVEYDSDAEDDGDALAQLPRATDPAESEPVEMEAESTTTMEAAGPAPTVTDYTAQADVLLELLSTRYRRTADRARVIEALTASGGAYLAAAHWLDTQGHLRSVS</sequence>
<dbReference type="AlphaFoldDB" id="A0A8J2X2S7"/>
<keyword evidence="3" id="KW-1185">Reference proteome</keyword>
<comment type="caution">
    <text evidence="2">The sequence shown here is derived from an EMBL/GenBank/DDBJ whole genome shotgun (WGS) entry which is preliminary data.</text>
</comment>